<name>A0ACD0NUH9_9BASI</name>
<protein>
    <submittedName>
        <fullName evidence="1">RNA-binding domain-containing protein</fullName>
    </submittedName>
</protein>
<dbReference type="EMBL" id="KZ820044">
    <property type="protein sequence ID" value="PWN49480.1"/>
    <property type="molecule type" value="Genomic_DNA"/>
</dbReference>
<accession>A0ACD0NUH9</accession>
<reference evidence="1 2" key="1">
    <citation type="journal article" date="2018" name="Mol. Biol. Evol.">
        <title>Broad Genomic Sampling Reveals a Smut Pathogenic Ancestry of the Fungal Clade Ustilaginomycotina.</title>
        <authorList>
            <person name="Kijpornyongpan T."/>
            <person name="Mondo S.J."/>
            <person name="Barry K."/>
            <person name="Sandor L."/>
            <person name="Lee J."/>
            <person name="Lipzen A."/>
            <person name="Pangilinan J."/>
            <person name="LaButti K."/>
            <person name="Hainaut M."/>
            <person name="Henrissat B."/>
            <person name="Grigoriev I.V."/>
            <person name="Spatafora J.W."/>
            <person name="Aime M.C."/>
        </authorList>
    </citation>
    <scope>NUCLEOTIDE SEQUENCE [LARGE SCALE GENOMIC DNA]</scope>
    <source>
        <strain evidence="1 2">SA 807</strain>
    </source>
</reference>
<keyword evidence="2" id="KW-1185">Reference proteome</keyword>
<sequence>MTSTDRNKKTIYIGGLSDSTNEETLLNAFSTFGQVVEVNIPRDLENQTRHRGFGFVVFSEPSEVDDAIDNMHLNVLDGRVINVNLARPLKTAQAGSNRPVWQDEEWLKQHATPLGGGGEDVGKDQVDGQSG</sequence>
<evidence type="ECO:0000313" key="1">
    <source>
        <dbReference type="EMBL" id="PWN49480.1"/>
    </source>
</evidence>
<gene>
    <name evidence="1" type="ORF">IE53DRAFT_388279</name>
</gene>
<proteinExistence type="predicted"/>
<evidence type="ECO:0000313" key="2">
    <source>
        <dbReference type="Proteomes" id="UP000245626"/>
    </source>
</evidence>
<organism evidence="1 2">
    <name type="scientific">Violaceomyces palustris</name>
    <dbReference type="NCBI Taxonomy" id="1673888"/>
    <lineage>
        <taxon>Eukaryota</taxon>
        <taxon>Fungi</taxon>
        <taxon>Dikarya</taxon>
        <taxon>Basidiomycota</taxon>
        <taxon>Ustilaginomycotina</taxon>
        <taxon>Ustilaginomycetes</taxon>
        <taxon>Violaceomycetales</taxon>
        <taxon>Violaceomycetaceae</taxon>
        <taxon>Violaceomyces</taxon>
    </lineage>
</organism>
<dbReference type="Proteomes" id="UP000245626">
    <property type="component" value="Unassembled WGS sequence"/>
</dbReference>